<reference evidence="3" key="1">
    <citation type="journal article" date="2019" name="Int. J. Syst. Evol. Microbiol.">
        <title>The Global Catalogue of Microorganisms (GCM) 10K type strain sequencing project: providing services to taxonomists for standard genome sequencing and annotation.</title>
        <authorList>
            <consortium name="The Broad Institute Genomics Platform"/>
            <consortium name="The Broad Institute Genome Sequencing Center for Infectious Disease"/>
            <person name="Wu L."/>
            <person name="Ma J."/>
        </authorList>
    </citation>
    <scope>NUCLEOTIDE SEQUENCE [LARGE SCALE GENOMIC DNA]</scope>
    <source>
        <strain evidence="3">KCTC 52232</strain>
    </source>
</reference>
<dbReference type="RefSeq" id="WP_377124267.1">
    <property type="nucleotide sequence ID" value="NZ_JBHUON010000004.1"/>
</dbReference>
<keyword evidence="1" id="KW-0732">Signal</keyword>
<feature type="signal peptide" evidence="1">
    <location>
        <begin position="1"/>
        <end position="22"/>
    </location>
</feature>
<proteinExistence type="predicted"/>
<dbReference type="Proteomes" id="UP001597601">
    <property type="component" value="Unassembled WGS sequence"/>
</dbReference>
<dbReference type="EMBL" id="JBHUON010000004">
    <property type="protein sequence ID" value="MFD2864089.1"/>
    <property type="molecule type" value="Genomic_DNA"/>
</dbReference>
<evidence type="ECO:0008006" key="4">
    <source>
        <dbReference type="Google" id="ProtNLM"/>
    </source>
</evidence>
<sequence length="113" mass="12271">MKRKLITPLLYASLLLAGTQFPACKSKSAENQAADSVARDTTVNSAPVEIAPDDELTKNTKDATKDFPGVTADVKDGEITLSGSITRERLQQLMMSLNTLHPKKINNNLTITQ</sequence>
<accession>A0ABW5XNX5</accession>
<evidence type="ECO:0000256" key="1">
    <source>
        <dbReference type="SAM" id="SignalP"/>
    </source>
</evidence>
<name>A0ABW5XNX5_9SPHI</name>
<comment type="caution">
    <text evidence="2">The sequence shown here is derived from an EMBL/GenBank/DDBJ whole genome shotgun (WGS) entry which is preliminary data.</text>
</comment>
<evidence type="ECO:0000313" key="3">
    <source>
        <dbReference type="Proteomes" id="UP001597601"/>
    </source>
</evidence>
<feature type="chain" id="PRO_5045262089" description="BON domain-containing protein" evidence="1">
    <location>
        <begin position="23"/>
        <end position="113"/>
    </location>
</feature>
<protein>
    <recommendedName>
        <fullName evidence="4">BON domain-containing protein</fullName>
    </recommendedName>
</protein>
<keyword evidence="3" id="KW-1185">Reference proteome</keyword>
<gene>
    <name evidence="2" type="ORF">ACFSYC_05250</name>
</gene>
<evidence type="ECO:0000313" key="2">
    <source>
        <dbReference type="EMBL" id="MFD2864089.1"/>
    </source>
</evidence>
<organism evidence="2 3">
    <name type="scientific">Mucilaginibacter antarcticus</name>
    <dbReference type="NCBI Taxonomy" id="1855725"/>
    <lineage>
        <taxon>Bacteria</taxon>
        <taxon>Pseudomonadati</taxon>
        <taxon>Bacteroidota</taxon>
        <taxon>Sphingobacteriia</taxon>
        <taxon>Sphingobacteriales</taxon>
        <taxon>Sphingobacteriaceae</taxon>
        <taxon>Mucilaginibacter</taxon>
    </lineage>
</organism>